<evidence type="ECO:0000256" key="4">
    <source>
        <dbReference type="ARBA" id="ARBA00022989"/>
    </source>
</evidence>
<dbReference type="GO" id="GO:0016020">
    <property type="term" value="C:membrane"/>
    <property type="evidence" value="ECO:0007669"/>
    <property type="project" value="UniProtKB-SubCell"/>
</dbReference>
<keyword evidence="4 6" id="KW-1133">Transmembrane helix</keyword>
<dbReference type="PANTHER" id="PTHR23511:SF35">
    <property type="entry name" value="MAJOR FACILITATOR SUPERFAMILY (MFS) PROFILE DOMAIN-CONTAINING PROTEIN"/>
    <property type="match status" value="1"/>
</dbReference>
<keyword evidence="3 6" id="KW-0812">Transmembrane</keyword>
<dbReference type="SUPFAM" id="SSF103473">
    <property type="entry name" value="MFS general substrate transporter"/>
    <property type="match status" value="1"/>
</dbReference>
<accession>A0A7R9DMA9</accession>
<gene>
    <name evidence="7" type="ORF">TCEB3V08_LOCUS12716</name>
</gene>
<comment type="subcellular location">
    <subcellularLocation>
        <location evidence="1">Membrane</location>
        <topology evidence="1">Multi-pass membrane protein</topology>
    </subcellularLocation>
</comment>
<evidence type="ECO:0000256" key="6">
    <source>
        <dbReference type="SAM" id="Phobius"/>
    </source>
</evidence>
<evidence type="ECO:0000313" key="7">
    <source>
        <dbReference type="EMBL" id="CAD7416437.1"/>
    </source>
</evidence>
<feature type="transmembrane region" description="Helical" evidence="6">
    <location>
        <begin position="112"/>
        <end position="132"/>
    </location>
</feature>
<dbReference type="InterPro" id="IPR036259">
    <property type="entry name" value="MFS_trans_sf"/>
</dbReference>
<feature type="transmembrane region" description="Helical" evidence="6">
    <location>
        <begin position="138"/>
        <end position="161"/>
    </location>
</feature>
<protein>
    <submittedName>
        <fullName evidence="7">Uncharacterized protein</fullName>
    </submittedName>
</protein>
<dbReference type="PANTHER" id="PTHR23511">
    <property type="entry name" value="SYNAPTIC VESICLE GLYCOPROTEIN 2"/>
    <property type="match status" value="1"/>
</dbReference>
<reference evidence="7" key="1">
    <citation type="submission" date="2020-11" db="EMBL/GenBank/DDBJ databases">
        <authorList>
            <person name="Tran Van P."/>
        </authorList>
    </citation>
    <scope>NUCLEOTIDE SEQUENCE</scope>
</reference>
<dbReference type="Gene3D" id="1.20.1250.20">
    <property type="entry name" value="MFS general substrate transporter like domains"/>
    <property type="match status" value="1"/>
</dbReference>
<evidence type="ECO:0000256" key="5">
    <source>
        <dbReference type="ARBA" id="ARBA00023136"/>
    </source>
</evidence>
<feature type="transmembrane region" description="Helical" evidence="6">
    <location>
        <begin position="279"/>
        <end position="299"/>
    </location>
</feature>
<proteinExistence type="predicted"/>
<name>A0A7R9DMA9_TIMCR</name>
<organism evidence="7">
    <name type="scientific">Timema cristinae</name>
    <name type="common">Walking stick</name>
    <dbReference type="NCBI Taxonomy" id="61476"/>
    <lineage>
        <taxon>Eukaryota</taxon>
        <taxon>Metazoa</taxon>
        <taxon>Ecdysozoa</taxon>
        <taxon>Arthropoda</taxon>
        <taxon>Hexapoda</taxon>
        <taxon>Insecta</taxon>
        <taxon>Pterygota</taxon>
        <taxon>Neoptera</taxon>
        <taxon>Polyneoptera</taxon>
        <taxon>Phasmatodea</taxon>
        <taxon>Timematodea</taxon>
        <taxon>Timematoidea</taxon>
        <taxon>Timematidae</taxon>
        <taxon>Timema</taxon>
    </lineage>
</organism>
<evidence type="ECO:0000256" key="1">
    <source>
        <dbReference type="ARBA" id="ARBA00004141"/>
    </source>
</evidence>
<dbReference type="AlphaFoldDB" id="A0A7R9DMA9"/>
<sequence>MPGRCLVQLGATMHQRQGCGNSLARSYGLYMWLPEMFNTMSKFSALHPEEAGSICVAYTKSGNATNNIISWSKLNETSFSGSSLSAGNRPMEEALAPTCSSVVNPETFQKTLVVGGLTLLGASGSGIALDFVSSSVPVVGFSCLVVSLLFTCISVLSAFIVDIFPTHLRSVNTSYFTGTSGITMTSSMYDSHSKYNSLTSHHHWSPHIKHWFDLRYTDTSVAGQLPDTLADSRTRQPTQLTNLNSDWGGMAVSLSLMIGRIGIVAGSFVVGTLLEVNCFFTFFLLGGIPLGCAFLTFFLPSNQEQTK</sequence>
<keyword evidence="5 6" id="KW-0472">Membrane</keyword>
<feature type="transmembrane region" description="Helical" evidence="6">
    <location>
        <begin position="251"/>
        <end position="273"/>
    </location>
</feature>
<dbReference type="EMBL" id="OC327934">
    <property type="protein sequence ID" value="CAD7416437.1"/>
    <property type="molecule type" value="Genomic_DNA"/>
</dbReference>
<keyword evidence="2" id="KW-0813">Transport</keyword>
<evidence type="ECO:0000256" key="2">
    <source>
        <dbReference type="ARBA" id="ARBA00022448"/>
    </source>
</evidence>
<evidence type="ECO:0000256" key="3">
    <source>
        <dbReference type="ARBA" id="ARBA00022692"/>
    </source>
</evidence>